<accession>A0ABQ7G0L1</accession>
<dbReference type="Pfam" id="PF02204">
    <property type="entry name" value="VPS9"/>
    <property type="match status" value="1"/>
</dbReference>
<gene>
    <name evidence="3" type="ORF">DUNSADRAFT_18125</name>
</gene>
<evidence type="ECO:0000259" key="2">
    <source>
        <dbReference type="PROSITE" id="PS51205"/>
    </source>
</evidence>
<evidence type="ECO:0000313" key="3">
    <source>
        <dbReference type="EMBL" id="KAF5828142.1"/>
    </source>
</evidence>
<protein>
    <recommendedName>
        <fullName evidence="2">VPS9 domain-containing protein</fullName>
    </recommendedName>
</protein>
<feature type="compositionally biased region" description="Polar residues" evidence="1">
    <location>
        <begin position="731"/>
        <end position="764"/>
    </location>
</feature>
<dbReference type="Proteomes" id="UP000815325">
    <property type="component" value="Unassembled WGS sequence"/>
</dbReference>
<feature type="compositionally biased region" description="Pro residues" evidence="1">
    <location>
        <begin position="323"/>
        <end position="332"/>
    </location>
</feature>
<dbReference type="SUPFAM" id="SSF109993">
    <property type="entry name" value="VPS9 domain"/>
    <property type="match status" value="1"/>
</dbReference>
<keyword evidence="4" id="KW-1185">Reference proteome</keyword>
<feature type="compositionally biased region" description="Polar residues" evidence="1">
    <location>
        <begin position="907"/>
        <end position="918"/>
    </location>
</feature>
<feature type="compositionally biased region" description="Polar residues" evidence="1">
    <location>
        <begin position="452"/>
        <end position="461"/>
    </location>
</feature>
<dbReference type="PANTHER" id="PTHR23101">
    <property type="entry name" value="RAB GDP/GTP EXCHANGE FACTOR"/>
    <property type="match status" value="1"/>
</dbReference>
<dbReference type="PROSITE" id="PS51205">
    <property type="entry name" value="VPS9"/>
    <property type="match status" value="1"/>
</dbReference>
<dbReference type="Gene3D" id="1.20.1050.80">
    <property type="entry name" value="VPS9 domain"/>
    <property type="match status" value="1"/>
</dbReference>
<feature type="domain" description="VPS9" evidence="2">
    <location>
        <begin position="3"/>
        <end position="141"/>
    </location>
</feature>
<proteinExistence type="predicted"/>
<feature type="compositionally biased region" description="Low complexity" evidence="1">
    <location>
        <begin position="312"/>
        <end position="322"/>
    </location>
</feature>
<feature type="compositionally biased region" description="Basic and acidic residues" evidence="1">
    <location>
        <begin position="845"/>
        <end position="860"/>
    </location>
</feature>
<feature type="compositionally biased region" description="Polar residues" evidence="1">
    <location>
        <begin position="579"/>
        <end position="595"/>
    </location>
</feature>
<feature type="compositionally biased region" description="Low complexity" evidence="1">
    <location>
        <begin position="654"/>
        <end position="663"/>
    </location>
</feature>
<dbReference type="InterPro" id="IPR045046">
    <property type="entry name" value="Vps9-like"/>
</dbReference>
<feature type="compositionally biased region" description="Basic and acidic residues" evidence="1">
    <location>
        <begin position="376"/>
        <end position="389"/>
    </location>
</feature>
<feature type="region of interest" description="Disordered" evidence="1">
    <location>
        <begin position="935"/>
        <end position="958"/>
    </location>
</feature>
<reference evidence="3" key="1">
    <citation type="submission" date="2017-08" db="EMBL/GenBank/DDBJ databases">
        <authorList>
            <person name="Polle J.E."/>
            <person name="Barry K."/>
            <person name="Cushman J."/>
            <person name="Schmutz J."/>
            <person name="Tran D."/>
            <person name="Hathwaick L.T."/>
            <person name="Yim W.C."/>
            <person name="Jenkins J."/>
            <person name="Mckie-Krisberg Z.M."/>
            <person name="Prochnik S."/>
            <person name="Lindquist E."/>
            <person name="Dockter R.B."/>
            <person name="Adam C."/>
            <person name="Molina H."/>
            <person name="Bunkerborg J."/>
            <person name="Jin E."/>
            <person name="Buchheim M."/>
            <person name="Magnuson J."/>
        </authorList>
    </citation>
    <scope>NUCLEOTIDE SEQUENCE</scope>
    <source>
        <strain evidence="3">CCAP 19/18</strain>
    </source>
</reference>
<dbReference type="SMART" id="SM00167">
    <property type="entry name" value="VPS9"/>
    <property type="match status" value="1"/>
</dbReference>
<feature type="region of interest" description="Disordered" evidence="1">
    <location>
        <begin position="312"/>
        <end position="793"/>
    </location>
</feature>
<evidence type="ECO:0000256" key="1">
    <source>
        <dbReference type="SAM" id="MobiDB-lite"/>
    </source>
</evidence>
<feature type="compositionally biased region" description="Polar residues" evidence="1">
    <location>
        <begin position="937"/>
        <end position="947"/>
    </location>
</feature>
<organism evidence="3 4">
    <name type="scientific">Dunaliella salina</name>
    <name type="common">Green alga</name>
    <name type="synonym">Protococcus salinus</name>
    <dbReference type="NCBI Taxonomy" id="3046"/>
    <lineage>
        <taxon>Eukaryota</taxon>
        <taxon>Viridiplantae</taxon>
        <taxon>Chlorophyta</taxon>
        <taxon>core chlorophytes</taxon>
        <taxon>Chlorophyceae</taxon>
        <taxon>CS clade</taxon>
        <taxon>Chlamydomonadales</taxon>
        <taxon>Dunaliellaceae</taxon>
        <taxon>Dunaliella</taxon>
    </lineage>
</organism>
<feature type="compositionally biased region" description="Basic and acidic residues" evidence="1">
    <location>
        <begin position="520"/>
        <end position="539"/>
    </location>
</feature>
<feature type="compositionally biased region" description="Polar residues" evidence="1">
    <location>
        <begin position="698"/>
        <end position="709"/>
    </location>
</feature>
<feature type="compositionally biased region" description="Low complexity" evidence="1">
    <location>
        <begin position="333"/>
        <end position="352"/>
    </location>
</feature>
<feature type="compositionally biased region" description="Polar residues" evidence="1">
    <location>
        <begin position="772"/>
        <end position="786"/>
    </location>
</feature>
<feature type="compositionally biased region" description="Low complexity" evidence="1">
    <location>
        <begin position="717"/>
        <end position="730"/>
    </location>
</feature>
<dbReference type="InterPro" id="IPR003123">
    <property type="entry name" value="VPS9"/>
</dbReference>
<feature type="compositionally biased region" description="Low complexity" evidence="1">
    <location>
        <begin position="462"/>
        <end position="481"/>
    </location>
</feature>
<feature type="compositionally biased region" description="Low complexity" evidence="1">
    <location>
        <begin position="633"/>
        <end position="643"/>
    </location>
</feature>
<name>A0ABQ7G0L1_DUNSA</name>
<dbReference type="PANTHER" id="PTHR23101:SF25">
    <property type="entry name" value="GTPASE-ACTIVATING PROTEIN AND VPS9 DOMAIN-CONTAINING PROTEIN 1"/>
    <property type="match status" value="1"/>
</dbReference>
<sequence length="958" mass="103499">MMQDFQPSFERFITLINKQEARDLVRSINLFMKNFRMKEVDSESDSKAVQSPRDKLACILSCCRVISNLLASKKYGAGADDFTPVLIYVTIKAHPDALASNLAFIERFRMASRLVSEVSYMFVQMQSAVAFVEMLDVRTSLKVDQDELIAHMLAAGAFTDADLAMLQQPEPRGGSVTDPSAITRTASIPTAQGTRTTVPAGSMRASSSAAELEEHGVQLLLAADAAGELQECYPLFHASVDALTLADVKQLLDQYKELVIKYECLARAVEEPHRTALALSQHPALPSTGTSFRDPASTFFATSTGVPLSLASTAQSTAASAAHPPPPPPPPANNAQQQQIQQQFQQASTSLAKTRHSSRASQDAPAQEHSPAGALHKQEAVPKAHEHHGCQQRQQQQQQQEHHQQQQQQQRTGGAETLGQPEGQLPQPSTGPKNEGKQSTQPWEQQPLLPGATQNRGHSTVSQVQHSQPAAPQPQEQQSPAPEDDVSQHLQQKEELGLKSRGHQPQPVGAQQGMGPSSKQPREELQTADDHSRQPLKDELEQEEEPQAQHQTASTQEQEGPQEQHQTAGAQEQKEPQAVDTQEQEPQAQHQYAGSQEQNEPQAQKQEEPEAQHQTAGTQEHEVPIGQAEGHRQQLAAAQQQAQRSPGQSENEHGQLAAAQQGACLPGEEDQTKPQTESTQAQDASQQARTVAWERSKMQQPPSLGSTQVIDVPPMTQTQSAQAQDAAQQAPSTVASERSTMQQPPSLGSTQVIDVPLMTQTESAQARDAAQQAPSTVASEPSTVQQDPVLGSSLVIDVPEMEQSIRNEAEEDGMQWRRCALYSMAPPAENNMRAEGGEVGSRSIGETEAKSMVHGDEDGSARGLGVLATTTQGEKKEQEQEQEQQQQQQGQDGDLLGGDVAFEQPCPFNSTQGSTFAGSSTVDAIIGQGVEHWMLGSMTQEGSNDATGASAKSAELGS</sequence>
<comment type="caution">
    <text evidence="3">The sequence shown here is derived from an EMBL/GenBank/DDBJ whole genome shotgun (WGS) entry which is preliminary data.</text>
</comment>
<dbReference type="InterPro" id="IPR037191">
    <property type="entry name" value="VPS9_dom_sf"/>
</dbReference>
<feature type="compositionally biased region" description="Low complexity" evidence="1">
    <location>
        <begin position="883"/>
        <end position="898"/>
    </location>
</feature>
<feature type="region of interest" description="Disordered" evidence="1">
    <location>
        <begin position="825"/>
        <end position="918"/>
    </location>
</feature>
<feature type="compositionally biased region" description="Polar residues" evidence="1">
    <location>
        <begin position="548"/>
        <end position="570"/>
    </location>
</feature>
<feature type="compositionally biased region" description="Polar residues" evidence="1">
    <location>
        <begin position="426"/>
        <end position="444"/>
    </location>
</feature>
<evidence type="ECO:0000313" key="4">
    <source>
        <dbReference type="Proteomes" id="UP000815325"/>
    </source>
</evidence>
<feature type="compositionally biased region" description="Polar residues" evidence="1">
    <location>
        <begin position="673"/>
        <end position="689"/>
    </location>
</feature>
<feature type="compositionally biased region" description="Low complexity" evidence="1">
    <location>
        <begin position="391"/>
        <end position="411"/>
    </location>
</feature>
<dbReference type="EMBL" id="MU070354">
    <property type="protein sequence ID" value="KAF5828142.1"/>
    <property type="molecule type" value="Genomic_DNA"/>
</dbReference>